<dbReference type="InterPro" id="IPR032687">
    <property type="entry name" value="AraC-type_N"/>
</dbReference>
<sequence>MAAAAAGVADLKAAEALRTRVRSAAGAREKHSSRYSDRALISLWAAIVDLGRGDHGVGALLALHANETTWSVIGEVLRRTSEPLDAYTHLERYSRLVHQGLSITVELSGSELILRYQQARDCSKQPTAALAAGELWSMGNLALVPMHWFGAAIRPVSAALRCSAPASMAAVNEVFGRTVSFDMDESMLVYNRAELEKVRRPRSHAS</sequence>
<proteinExistence type="predicted"/>
<dbReference type="RefSeq" id="WP_307423346.1">
    <property type="nucleotide sequence ID" value="NZ_JAUSVK010000001.1"/>
</dbReference>
<reference evidence="2 3" key="1">
    <citation type="submission" date="2023-07" db="EMBL/GenBank/DDBJ databases">
        <title>Genomic Encyclopedia of Type Strains, Phase IV (KMG-IV): sequencing the most valuable type-strain genomes for metagenomic binning, comparative biology and taxonomic classification.</title>
        <authorList>
            <person name="Goeker M."/>
        </authorList>
    </citation>
    <scope>NUCLEOTIDE SEQUENCE [LARGE SCALE GENOMIC DNA]</scope>
    <source>
        <strain evidence="2 3">DSM 5896</strain>
    </source>
</reference>
<organism evidence="2 3">
    <name type="scientific">Labrys monachus</name>
    <dbReference type="NCBI Taxonomy" id="217067"/>
    <lineage>
        <taxon>Bacteria</taxon>
        <taxon>Pseudomonadati</taxon>
        <taxon>Pseudomonadota</taxon>
        <taxon>Alphaproteobacteria</taxon>
        <taxon>Hyphomicrobiales</taxon>
        <taxon>Xanthobacteraceae</taxon>
        <taxon>Labrys</taxon>
    </lineage>
</organism>
<evidence type="ECO:0000313" key="2">
    <source>
        <dbReference type="EMBL" id="MDQ0391287.1"/>
    </source>
</evidence>
<comment type="caution">
    <text evidence="2">The sequence shown here is derived from an EMBL/GenBank/DDBJ whole genome shotgun (WGS) entry which is preliminary data.</text>
</comment>
<accession>A0ABU0F9I9</accession>
<keyword evidence="3" id="KW-1185">Reference proteome</keyword>
<evidence type="ECO:0000313" key="3">
    <source>
        <dbReference type="Proteomes" id="UP001237448"/>
    </source>
</evidence>
<name>A0ABU0F9I9_9HYPH</name>
<dbReference type="Proteomes" id="UP001237448">
    <property type="component" value="Unassembled WGS sequence"/>
</dbReference>
<dbReference type="Pfam" id="PF12625">
    <property type="entry name" value="Arabinose_bd"/>
    <property type="match status" value="1"/>
</dbReference>
<dbReference type="EMBL" id="JAUSVK010000001">
    <property type="protein sequence ID" value="MDQ0391287.1"/>
    <property type="molecule type" value="Genomic_DNA"/>
</dbReference>
<protein>
    <recommendedName>
        <fullName evidence="1">HTH-type transcriptional regulator AraC-type N-terminal domain-containing protein</fullName>
    </recommendedName>
</protein>
<gene>
    <name evidence="2" type="ORF">J3R73_001079</name>
</gene>
<feature type="domain" description="HTH-type transcriptional regulator AraC-type N-terminal" evidence="1">
    <location>
        <begin position="30"/>
        <end position="196"/>
    </location>
</feature>
<evidence type="ECO:0000259" key="1">
    <source>
        <dbReference type="Pfam" id="PF12625"/>
    </source>
</evidence>